<keyword evidence="2" id="KW-0808">Transferase</keyword>
<protein>
    <submittedName>
        <fullName evidence="2">Glycosyltransferase</fullName>
    </submittedName>
</protein>
<sequence>MRAMPSTADNRLTLSISLVLYHSSLELLSRTLRSLELALYHARESGRLAQASLQIVDNTGSIGYQSQLEKLLADLAIAQELLVVNYAQAKSNEGYGAGHNQALSQANSDIHLILNPDVELAETALSEGLATFAKLPQVSLVGAAATGEGGEAEYLCKRYPSILVLFLRALGWSWLQAPFKRRLHHYEMRELADATEETEVLLVSGCFMLVKTAHLKALSGFDERYFLYFEDFDLSLRLANFGSVVFNPALRIVHHGGYAARKGWQHRRLFIRSAGRFFNQYGWCWL</sequence>
<dbReference type="PANTHER" id="PTHR43179:SF10">
    <property type="entry name" value="GLYCOSYL TRANSFERASE"/>
    <property type="match status" value="1"/>
</dbReference>
<reference evidence="2 3" key="1">
    <citation type="submission" date="2020-07" db="EMBL/GenBank/DDBJ databases">
        <title>Halieaceae bacterium, F7430, whole genome shotgun sequencing project.</title>
        <authorList>
            <person name="Jiang S."/>
            <person name="Liu Z.W."/>
            <person name="Du Z.J."/>
        </authorList>
    </citation>
    <scope>NUCLEOTIDE SEQUENCE [LARGE SCALE GENOMIC DNA]</scope>
    <source>
        <strain evidence="2 3">F7430</strain>
    </source>
</reference>
<dbReference type="AlphaFoldDB" id="A0A7W2YJ79"/>
<dbReference type="InterPro" id="IPR001173">
    <property type="entry name" value="Glyco_trans_2-like"/>
</dbReference>
<name>A0A7W2YJ79_9GAMM</name>
<keyword evidence="3" id="KW-1185">Reference proteome</keyword>
<dbReference type="SUPFAM" id="SSF53448">
    <property type="entry name" value="Nucleotide-diphospho-sugar transferases"/>
    <property type="match status" value="1"/>
</dbReference>
<dbReference type="InterPro" id="IPR029044">
    <property type="entry name" value="Nucleotide-diphossugar_trans"/>
</dbReference>
<gene>
    <name evidence="2" type="ORF">H2508_06800</name>
</gene>
<dbReference type="Pfam" id="PF00535">
    <property type="entry name" value="Glycos_transf_2"/>
    <property type="match status" value="1"/>
</dbReference>
<feature type="domain" description="Glycosyltransferase 2-like" evidence="1">
    <location>
        <begin position="76"/>
        <end position="158"/>
    </location>
</feature>
<dbReference type="Gene3D" id="3.90.550.10">
    <property type="entry name" value="Spore Coat Polysaccharide Biosynthesis Protein SpsA, Chain A"/>
    <property type="match status" value="1"/>
</dbReference>
<evidence type="ECO:0000313" key="2">
    <source>
        <dbReference type="EMBL" id="MBA6412822.1"/>
    </source>
</evidence>
<dbReference type="PANTHER" id="PTHR43179">
    <property type="entry name" value="RHAMNOSYLTRANSFERASE WBBL"/>
    <property type="match status" value="1"/>
</dbReference>
<evidence type="ECO:0000313" key="3">
    <source>
        <dbReference type="Proteomes" id="UP000539350"/>
    </source>
</evidence>
<evidence type="ECO:0000259" key="1">
    <source>
        <dbReference type="Pfam" id="PF00535"/>
    </source>
</evidence>
<dbReference type="GO" id="GO:0016740">
    <property type="term" value="F:transferase activity"/>
    <property type="evidence" value="ECO:0007669"/>
    <property type="project" value="UniProtKB-KW"/>
</dbReference>
<proteinExistence type="predicted"/>
<comment type="caution">
    <text evidence="2">The sequence shown here is derived from an EMBL/GenBank/DDBJ whole genome shotgun (WGS) entry which is preliminary data.</text>
</comment>
<accession>A0A7W2YJ79</accession>
<dbReference type="EMBL" id="JACFXU010000013">
    <property type="protein sequence ID" value="MBA6412822.1"/>
    <property type="molecule type" value="Genomic_DNA"/>
</dbReference>
<dbReference type="Proteomes" id="UP000539350">
    <property type="component" value="Unassembled WGS sequence"/>
</dbReference>
<dbReference type="RefSeq" id="WP_182170597.1">
    <property type="nucleotide sequence ID" value="NZ_JACFXU010000013.1"/>
</dbReference>
<organism evidence="2 3">
    <name type="scientific">Sediminihaliea albiluteola</name>
    <dbReference type="NCBI Taxonomy" id="2758564"/>
    <lineage>
        <taxon>Bacteria</taxon>
        <taxon>Pseudomonadati</taxon>
        <taxon>Pseudomonadota</taxon>
        <taxon>Gammaproteobacteria</taxon>
        <taxon>Cellvibrionales</taxon>
        <taxon>Halieaceae</taxon>
        <taxon>Sediminihaliea</taxon>
    </lineage>
</organism>